<evidence type="ECO:0000256" key="1">
    <source>
        <dbReference type="ARBA" id="ARBA00010040"/>
    </source>
</evidence>
<dbReference type="RefSeq" id="WP_195170332.1">
    <property type="nucleotide sequence ID" value="NZ_CP062983.1"/>
</dbReference>
<dbReference type="Gene3D" id="2.120.10.30">
    <property type="entry name" value="TolB, C-terminal domain"/>
    <property type="match status" value="2"/>
</dbReference>
<dbReference type="Pfam" id="PF07676">
    <property type="entry name" value="PD40"/>
    <property type="match status" value="2"/>
</dbReference>
<dbReference type="Pfam" id="PF00326">
    <property type="entry name" value="Peptidase_S9"/>
    <property type="match status" value="1"/>
</dbReference>
<dbReference type="SUPFAM" id="SSF53474">
    <property type="entry name" value="alpha/beta-Hydrolases"/>
    <property type="match status" value="1"/>
</dbReference>
<dbReference type="InterPro" id="IPR011659">
    <property type="entry name" value="WD40"/>
</dbReference>
<name>A0A7S8E8C4_9CHLR</name>
<keyword evidence="2" id="KW-0645">Protease</keyword>
<evidence type="ECO:0000313" key="8">
    <source>
        <dbReference type="Proteomes" id="UP000594468"/>
    </source>
</evidence>
<accession>A0A7S8E8C4</accession>
<keyword evidence="8" id="KW-1185">Reference proteome</keyword>
<reference evidence="7 8" key="1">
    <citation type="submission" date="2020-02" db="EMBL/GenBank/DDBJ databases">
        <authorList>
            <person name="Zheng R.K."/>
            <person name="Sun C.M."/>
        </authorList>
    </citation>
    <scope>NUCLEOTIDE SEQUENCE [LARGE SCALE GENOMIC DNA]</scope>
    <source>
        <strain evidence="8">rifampicinis</strain>
    </source>
</reference>
<feature type="compositionally biased region" description="Acidic residues" evidence="5">
    <location>
        <begin position="142"/>
        <end position="151"/>
    </location>
</feature>
<feature type="domain" description="Peptidase S9 prolyl oligopeptidase catalytic" evidence="6">
    <location>
        <begin position="468"/>
        <end position="673"/>
    </location>
</feature>
<proteinExistence type="inferred from homology"/>
<protein>
    <submittedName>
        <fullName evidence="7">S9 family peptidase</fullName>
    </submittedName>
</protein>
<evidence type="ECO:0000256" key="5">
    <source>
        <dbReference type="SAM" id="MobiDB-lite"/>
    </source>
</evidence>
<evidence type="ECO:0000256" key="4">
    <source>
        <dbReference type="ARBA" id="ARBA00022825"/>
    </source>
</evidence>
<dbReference type="PANTHER" id="PTHR42776:SF27">
    <property type="entry name" value="DIPEPTIDYL PEPTIDASE FAMILY MEMBER 6"/>
    <property type="match status" value="1"/>
</dbReference>
<feature type="region of interest" description="Disordered" evidence="5">
    <location>
        <begin position="132"/>
        <end position="159"/>
    </location>
</feature>
<evidence type="ECO:0000256" key="2">
    <source>
        <dbReference type="ARBA" id="ARBA00022670"/>
    </source>
</evidence>
<dbReference type="GO" id="GO:0006508">
    <property type="term" value="P:proteolysis"/>
    <property type="evidence" value="ECO:0007669"/>
    <property type="project" value="UniProtKB-KW"/>
</dbReference>
<dbReference type="Proteomes" id="UP000594468">
    <property type="component" value="Chromosome"/>
</dbReference>
<dbReference type="InterPro" id="IPR001375">
    <property type="entry name" value="Peptidase_S9_cat"/>
</dbReference>
<keyword evidence="4" id="KW-0720">Serine protease</keyword>
<evidence type="ECO:0000313" key="7">
    <source>
        <dbReference type="EMBL" id="QPC82263.1"/>
    </source>
</evidence>
<evidence type="ECO:0000256" key="3">
    <source>
        <dbReference type="ARBA" id="ARBA00022801"/>
    </source>
</evidence>
<dbReference type="EMBL" id="CP062983">
    <property type="protein sequence ID" value="QPC82263.1"/>
    <property type="molecule type" value="Genomic_DNA"/>
</dbReference>
<keyword evidence="3" id="KW-0378">Hydrolase</keyword>
<dbReference type="KEGG" id="pmet:G4Y79_21680"/>
<dbReference type="SUPFAM" id="SSF82171">
    <property type="entry name" value="DPP6 N-terminal domain-like"/>
    <property type="match status" value="1"/>
</dbReference>
<comment type="similarity">
    <text evidence="1">Belongs to the peptidase S9C family.</text>
</comment>
<sequence length="680" mass="76328">MSEKRPITAEDLNRIIYIEDPQVSPDGKWIAYVHVTPNPGEKRYTSNIWLAATDGTTLYQLTRGGKDTTPRWSPDGSALAFVSTRNGVPQIFLLPVNAIGGEARQLTSNKNGAAAPAWSPDGSMIAYLSSMNAEERAKEDSGEAEEPPQDELESKYRKDREAETKKAFFDPMFIERIPFRQGTSYMDDRRQQVYVIATAEGLEGDAAKARRLTSLAGSYTPPQWSPDGSTLYTSRPWDLEKDESFRWGNIYSIDITSGEETRFLADDEHSYYGALPSPDGKWLAAIRSESIITDDVSRFLLIPLEGDGEPVVLNETLDRSIGGYEWTDDGRLFASVADNGVVNVFEIDIENTTFKPVVDGRMYVRDFSVSNDGSVAYSFSTPMNPNELGYKATNGEQVVLTEANKKLLDEVFVQETYGVRYASPSGTEIQGWYILPVGYEEGKEYPLALNIHGGPHAMWGDSERSMWHEWQFHAARGYVVFYCNPRGSDGYGESFLNALHSDWGNIAMDDIMAGVDLMIEKGMIDVNHMAVTGGSYGGYMTAWIVGHTDRFVAAVSQRGVYNLTSFYGTSDVPVLISAEFDAEPWENPEKLWEHSPLAYAHNVTTPLLIIHSENDFRVPIEQGEQLFAWVRRATNTPVKLVRYPREGHELSRSGEPNHRISRLTQMVNWFDTYCFPEKFD</sequence>
<dbReference type="Gene3D" id="3.40.50.1820">
    <property type="entry name" value="alpha/beta hydrolase"/>
    <property type="match status" value="1"/>
</dbReference>
<dbReference type="GO" id="GO:0004252">
    <property type="term" value="F:serine-type endopeptidase activity"/>
    <property type="evidence" value="ECO:0007669"/>
    <property type="project" value="TreeGrafter"/>
</dbReference>
<evidence type="ECO:0000259" key="6">
    <source>
        <dbReference type="Pfam" id="PF00326"/>
    </source>
</evidence>
<gene>
    <name evidence="7" type="ORF">G4Y79_21680</name>
</gene>
<dbReference type="AlphaFoldDB" id="A0A7S8E8C4"/>
<organism evidence="7 8">
    <name type="scientific">Phototrophicus methaneseepsis</name>
    <dbReference type="NCBI Taxonomy" id="2710758"/>
    <lineage>
        <taxon>Bacteria</taxon>
        <taxon>Bacillati</taxon>
        <taxon>Chloroflexota</taxon>
        <taxon>Candidatus Thermofontia</taxon>
        <taxon>Phototrophicales</taxon>
        <taxon>Phototrophicaceae</taxon>
        <taxon>Phototrophicus</taxon>
    </lineage>
</organism>
<dbReference type="InterPro" id="IPR011042">
    <property type="entry name" value="6-blade_b-propeller_TolB-like"/>
</dbReference>
<dbReference type="FunFam" id="3.40.50.1820:FF:000028">
    <property type="entry name" value="S9 family peptidase"/>
    <property type="match status" value="1"/>
</dbReference>
<dbReference type="InterPro" id="IPR029058">
    <property type="entry name" value="AB_hydrolase_fold"/>
</dbReference>
<dbReference type="PANTHER" id="PTHR42776">
    <property type="entry name" value="SERINE PEPTIDASE S9 FAMILY MEMBER"/>
    <property type="match status" value="1"/>
</dbReference>